<dbReference type="Pfam" id="PF17862">
    <property type="entry name" value="AAA_lid_3"/>
    <property type="match status" value="1"/>
</dbReference>
<dbReference type="GO" id="GO:0005874">
    <property type="term" value="C:microtubule"/>
    <property type="evidence" value="ECO:0007669"/>
    <property type="project" value="UniProtKB-KW"/>
</dbReference>
<dbReference type="EC" id="5.6.1.1" evidence="8"/>
<evidence type="ECO:0000256" key="3">
    <source>
        <dbReference type="ARBA" id="ARBA00022701"/>
    </source>
</evidence>
<feature type="compositionally biased region" description="Basic and acidic residues" evidence="9">
    <location>
        <begin position="11"/>
        <end position="28"/>
    </location>
</feature>
<evidence type="ECO:0000259" key="10">
    <source>
        <dbReference type="SMART" id="SM00382"/>
    </source>
</evidence>
<dbReference type="PROSITE" id="PS50896">
    <property type="entry name" value="LISH"/>
    <property type="match status" value="1"/>
</dbReference>
<dbReference type="OMA" id="MKTQGKY"/>
<evidence type="ECO:0000256" key="6">
    <source>
        <dbReference type="ARBA" id="ARBA00023212"/>
    </source>
</evidence>
<dbReference type="GO" id="GO:0016887">
    <property type="term" value="F:ATP hydrolysis activity"/>
    <property type="evidence" value="ECO:0007669"/>
    <property type="project" value="InterPro"/>
</dbReference>
<feature type="compositionally biased region" description="Low complexity" evidence="9">
    <location>
        <begin position="172"/>
        <end position="184"/>
    </location>
</feature>
<evidence type="ECO:0000256" key="9">
    <source>
        <dbReference type="SAM" id="MobiDB-lite"/>
    </source>
</evidence>
<dbReference type="GO" id="GO:0005737">
    <property type="term" value="C:cytoplasm"/>
    <property type="evidence" value="ECO:0007669"/>
    <property type="project" value="UniProtKB-SubCell"/>
</dbReference>
<comment type="subcellular location">
    <subcellularLocation>
        <location evidence="1 8">Cytoplasm</location>
        <location evidence="1 8">Cytoskeleton</location>
        <location evidence="1 8">Spindle pole</location>
    </subcellularLocation>
    <subcellularLocation>
        <location evidence="8">Cytoplasm</location>
        <location evidence="8">Cytoskeleton</location>
    </subcellularLocation>
    <subcellularLocation>
        <location evidence="8">Cytoplasm</location>
    </subcellularLocation>
    <subcellularLocation>
        <location evidence="8">Cytoplasm</location>
        <location evidence="8">Cytoskeleton</location>
        <location evidence="8">Spindle</location>
    </subcellularLocation>
    <text evidence="8">Localizes within the cytoplasm, partially overlapping with microtubules in interphase and to the mitotic spindle and spindle poles during mitosis.</text>
</comment>
<dbReference type="EMBL" id="CDMY01000766">
    <property type="protein sequence ID" value="CEM32841.1"/>
    <property type="molecule type" value="Genomic_DNA"/>
</dbReference>
<dbReference type="HAMAP" id="MF_03025">
    <property type="entry name" value="Katanin_p60_AL2"/>
    <property type="match status" value="1"/>
</dbReference>
<dbReference type="InterPro" id="IPR027497">
    <property type="entry name" value="Katanin_p60_AL2"/>
</dbReference>
<comment type="similarity">
    <text evidence="8">Belongs to the AAA ATPase family. Katanin p60 subunit A1 subfamily. A-like 2 sub-subfamily.</text>
</comment>
<dbReference type="STRING" id="1169540.A0A0G4GQU7"/>
<keyword evidence="4 8" id="KW-0547">Nucleotide-binding</keyword>
<keyword evidence="6 8" id="KW-0206">Cytoskeleton</keyword>
<evidence type="ECO:0000256" key="8">
    <source>
        <dbReference type="HAMAP-Rule" id="MF_03025"/>
    </source>
</evidence>
<dbReference type="GO" id="GO:0008568">
    <property type="term" value="F:microtubule severing ATPase activity"/>
    <property type="evidence" value="ECO:0007669"/>
    <property type="project" value="UniProtKB-EC"/>
</dbReference>
<dbReference type="CDD" id="cd19509">
    <property type="entry name" value="RecA-like_VPS4-like"/>
    <property type="match status" value="1"/>
</dbReference>
<dbReference type="PANTHER" id="PTHR23074:SF78">
    <property type="entry name" value="KATANIN P60 ATPASE-CONTAINING SUBUNIT A-LIKE 2"/>
    <property type="match status" value="1"/>
</dbReference>
<dbReference type="GO" id="GO:0051013">
    <property type="term" value="P:microtubule severing"/>
    <property type="evidence" value="ECO:0007669"/>
    <property type="project" value="UniProtKB-UniRule"/>
</dbReference>
<evidence type="ECO:0000313" key="11">
    <source>
        <dbReference type="EMBL" id="CEM32841.1"/>
    </source>
</evidence>
<sequence>MSSLPSVYSRIKAEGESRLTEEKRAQERRKSAVVLATRFLLDQGYVESAREIQRETGVDLDKVDAADNMDLMHVMQEYEEWYQLRFDKAPRFTRKSGTQAATARPCPSSASHLNHNAGGVLPRLAQTDMPSHPMPPPPPRRYSSPGTNPQPALSPKTKQIAARRARERKGSSKSGVADAASSSAPDEDDDLPSVTQNLGAGSGDGPLLQLTGQAVRKNKGAGGQVSSSAGAPDAGSEYYSSQLLRPCPPVAAFDTERQELTQIITRDICTSNPGVPWDDIIGLDRAKSLLKEAIVMPHKYPQFFTGLLAPWRGILLFGPPGTGKTLLAKAVATECRTTFFNISASSIVSKWRGDSEKLVRVLFELARHHQPSTIFIDEMDAIMSQRGAADTEHEGSRRMKTELLIQMDGLLGSQHDGGVFLLAASNLPWDLDAAMLRRFEKRILVDLPDPAARTSLFRHFLPPGAAEPLDFSDFARRTEGFSGSDIRLLCKEAAMRPLRRLLQRLESSPTADCAPQEGETGGEGCREGIPQPHESGAADCACGVGLEAVSAADISAALASTRPASHIPFVKYQQWHEKHGSQ</sequence>
<keyword evidence="5 8" id="KW-0067">ATP-binding</keyword>
<proteinExistence type="inferred from homology"/>
<comment type="function">
    <text evidence="8">Severs microtubules in vitro in an ATP-dependent manner. This activity may promote rapid reorganization of cellular microtubule arrays.</text>
</comment>
<feature type="region of interest" description="Disordered" evidence="9">
    <location>
        <begin position="507"/>
        <end position="530"/>
    </location>
</feature>
<feature type="binding site" evidence="8">
    <location>
        <begin position="318"/>
        <end position="325"/>
    </location>
    <ligand>
        <name>ATP</name>
        <dbReference type="ChEBI" id="CHEBI:30616"/>
    </ligand>
</feature>
<dbReference type="AlphaFoldDB" id="A0A0G4GQU7"/>
<dbReference type="VEuPathDB" id="CryptoDB:Vbra_18396"/>
<feature type="region of interest" description="Disordered" evidence="9">
    <location>
        <begin position="93"/>
        <end position="237"/>
    </location>
</feature>
<protein>
    <recommendedName>
        <fullName evidence="8">Katanin p60 ATPase-containing subunit A-like 2</fullName>
        <shortName evidence="8">Katanin p60 subunit A-like 2</shortName>
        <ecNumber evidence="8">5.6.1.1</ecNumber>
    </recommendedName>
    <alternativeName>
        <fullName evidence="8">p60 katanin-like 2</fullName>
    </alternativeName>
</protein>
<evidence type="ECO:0000313" key="12">
    <source>
        <dbReference type="Proteomes" id="UP000041254"/>
    </source>
</evidence>
<accession>A0A0G4GQU7</accession>
<dbReference type="PANTHER" id="PTHR23074">
    <property type="entry name" value="AAA DOMAIN-CONTAINING"/>
    <property type="match status" value="1"/>
</dbReference>
<dbReference type="InterPro" id="IPR003959">
    <property type="entry name" value="ATPase_AAA_core"/>
</dbReference>
<dbReference type="GO" id="GO:0008017">
    <property type="term" value="F:microtubule binding"/>
    <property type="evidence" value="ECO:0007669"/>
    <property type="project" value="UniProtKB-UniRule"/>
</dbReference>
<evidence type="ECO:0000256" key="1">
    <source>
        <dbReference type="ARBA" id="ARBA00004647"/>
    </source>
</evidence>
<dbReference type="FunFam" id="3.40.50.300:FF:000159">
    <property type="entry name" value="Katanin p60 ATPase-containing subunit A1"/>
    <property type="match status" value="1"/>
</dbReference>
<dbReference type="Gene3D" id="1.10.8.60">
    <property type="match status" value="1"/>
</dbReference>
<feature type="region of interest" description="Disordered" evidence="9">
    <location>
        <begin position="1"/>
        <end position="28"/>
    </location>
</feature>
<evidence type="ECO:0000256" key="4">
    <source>
        <dbReference type="ARBA" id="ARBA00022741"/>
    </source>
</evidence>
<keyword evidence="7 8" id="KW-0413">Isomerase</keyword>
<gene>
    <name evidence="8" type="primary">KATNAL2</name>
    <name evidence="11" type="ORF">Vbra_18396</name>
</gene>
<dbReference type="Proteomes" id="UP000041254">
    <property type="component" value="Unassembled WGS sequence"/>
</dbReference>
<dbReference type="InterPro" id="IPR003593">
    <property type="entry name" value="AAA+_ATPase"/>
</dbReference>
<keyword evidence="12" id="KW-1185">Reference proteome</keyword>
<dbReference type="GO" id="GO:0005524">
    <property type="term" value="F:ATP binding"/>
    <property type="evidence" value="ECO:0007669"/>
    <property type="project" value="UniProtKB-KW"/>
</dbReference>
<evidence type="ECO:0000256" key="7">
    <source>
        <dbReference type="ARBA" id="ARBA00023235"/>
    </source>
</evidence>
<dbReference type="InterPro" id="IPR006594">
    <property type="entry name" value="LisH"/>
</dbReference>
<dbReference type="Pfam" id="PF00004">
    <property type="entry name" value="AAA"/>
    <property type="match status" value="1"/>
</dbReference>
<dbReference type="InterPro" id="IPR041569">
    <property type="entry name" value="AAA_lid_3"/>
</dbReference>
<name>A0A0G4GQU7_VITBC</name>
<feature type="domain" description="AAA+ ATPase" evidence="10">
    <location>
        <begin position="310"/>
        <end position="449"/>
    </location>
</feature>
<dbReference type="Gene3D" id="3.40.50.300">
    <property type="entry name" value="P-loop containing nucleotide triphosphate hydrolases"/>
    <property type="match status" value="1"/>
</dbReference>
<dbReference type="GO" id="GO:0000922">
    <property type="term" value="C:spindle pole"/>
    <property type="evidence" value="ECO:0007669"/>
    <property type="project" value="UniProtKB-SubCell"/>
</dbReference>
<dbReference type="InterPro" id="IPR027417">
    <property type="entry name" value="P-loop_NTPase"/>
</dbReference>
<comment type="catalytic activity">
    <reaction evidence="8">
        <text>n ATP + n H2O + a microtubule = n ADP + n phosphate + (n+1) alpha/beta tubulin heterodimers.</text>
        <dbReference type="EC" id="5.6.1.1"/>
    </reaction>
</comment>
<dbReference type="SMART" id="SM00382">
    <property type="entry name" value="AAA"/>
    <property type="match status" value="1"/>
</dbReference>
<dbReference type="InterPro" id="IPR050304">
    <property type="entry name" value="MT-severing_AAA_ATPase"/>
</dbReference>
<dbReference type="OrthoDB" id="29072at2759"/>
<organism evidence="11 12">
    <name type="scientific">Vitrella brassicaformis (strain CCMP3155)</name>
    <dbReference type="NCBI Taxonomy" id="1169540"/>
    <lineage>
        <taxon>Eukaryota</taxon>
        <taxon>Sar</taxon>
        <taxon>Alveolata</taxon>
        <taxon>Colpodellida</taxon>
        <taxon>Vitrellaceae</taxon>
        <taxon>Vitrella</taxon>
    </lineage>
</organism>
<evidence type="ECO:0000256" key="2">
    <source>
        <dbReference type="ARBA" id="ARBA00022490"/>
    </source>
</evidence>
<reference evidence="11 12" key="1">
    <citation type="submission" date="2014-11" db="EMBL/GenBank/DDBJ databases">
        <authorList>
            <person name="Zhu J."/>
            <person name="Qi W."/>
            <person name="Song R."/>
        </authorList>
    </citation>
    <scope>NUCLEOTIDE SEQUENCE [LARGE SCALE GENOMIC DNA]</scope>
</reference>
<dbReference type="InParanoid" id="A0A0G4GQU7"/>
<keyword evidence="2 8" id="KW-0963">Cytoplasm</keyword>
<dbReference type="SUPFAM" id="SSF52540">
    <property type="entry name" value="P-loop containing nucleoside triphosphate hydrolases"/>
    <property type="match status" value="1"/>
</dbReference>
<keyword evidence="3 8" id="KW-0493">Microtubule</keyword>
<evidence type="ECO:0000256" key="5">
    <source>
        <dbReference type="ARBA" id="ARBA00022840"/>
    </source>
</evidence>